<comment type="subcellular location">
    <subcellularLocation>
        <location evidence="1 10">Endoplasmic reticulum membrane</location>
        <topology evidence="1 10">Multi-pass membrane protein</topology>
    </subcellularLocation>
</comment>
<dbReference type="InterPro" id="IPR004856">
    <property type="entry name" value="Glyco_trans_ALG6/ALG8"/>
</dbReference>
<organism evidence="11 12">
    <name type="scientific">Cyclotella cryptica</name>
    <dbReference type="NCBI Taxonomy" id="29204"/>
    <lineage>
        <taxon>Eukaryota</taxon>
        <taxon>Sar</taxon>
        <taxon>Stramenopiles</taxon>
        <taxon>Ochrophyta</taxon>
        <taxon>Bacillariophyta</taxon>
        <taxon>Coscinodiscophyceae</taxon>
        <taxon>Thalassiosirophycidae</taxon>
        <taxon>Stephanodiscales</taxon>
        <taxon>Stephanodiscaceae</taxon>
        <taxon>Cyclotella</taxon>
    </lineage>
</organism>
<evidence type="ECO:0000313" key="11">
    <source>
        <dbReference type="EMBL" id="KAL3800137.1"/>
    </source>
</evidence>
<keyword evidence="9 10" id="KW-0472">Membrane</keyword>
<evidence type="ECO:0000256" key="9">
    <source>
        <dbReference type="ARBA" id="ARBA00023136"/>
    </source>
</evidence>
<evidence type="ECO:0000256" key="8">
    <source>
        <dbReference type="ARBA" id="ARBA00022989"/>
    </source>
</evidence>
<keyword evidence="8 10" id="KW-1133">Transmembrane helix</keyword>
<dbReference type="GO" id="GO:0005789">
    <property type="term" value="C:endoplasmic reticulum membrane"/>
    <property type="evidence" value="ECO:0007669"/>
    <property type="project" value="UniProtKB-SubCell"/>
</dbReference>
<evidence type="ECO:0000256" key="3">
    <source>
        <dbReference type="ARBA" id="ARBA00008715"/>
    </source>
</evidence>
<feature type="transmembrane region" description="Helical" evidence="10">
    <location>
        <begin position="461"/>
        <end position="478"/>
    </location>
</feature>
<feature type="transmembrane region" description="Helical" evidence="10">
    <location>
        <begin position="438"/>
        <end position="455"/>
    </location>
</feature>
<gene>
    <name evidence="11" type="ORF">HJC23_001058</name>
</gene>
<dbReference type="Proteomes" id="UP001516023">
    <property type="component" value="Unassembled WGS sequence"/>
</dbReference>
<keyword evidence="6 10" id="KW-0812">Transmembrane</keyword>
<feature type="transmembrane region" description="Helical" evidence="10">
    <location>
        <begin position="235"/>
        <end position="257"/>
    </location>
</feature>
<comment type="similarity">
    <text evidence="3 10">Belongs to the ALG6/ALG8 glucosyltransferase family.</text>
</comment>
<evidence type="ECO:0000256" key="5">
    <source>
        <dbReference type="ARBA" id="ARBA00022679"/>
    </source>
</evidence>
<dbReference type="EC" id="2.4.1.-" evidence="10"/>
<dbReference type="GO" id="GO:0016757">
    <property type="term" value="F:glycosyltransferase activity"/>
    <property type="evidence" value="ECO:0007669"/>
    <property type="project" value="UniProtKB-KW"/>
</dbReference>
<evidence type="ECO:0000256" key="6">
    <source>
        <dbReference type="ARBA" id="ARBA00022692"/>
    </source>
</evidence>
<feature type="transmembrane region" description="Helical" evidence="10">
    <location>
        <begin position="394"/>
        <end position="413"/>
    </location>
</feature>
<accession>A0ABD3QJ69</accession>
<dbReference type="PANTHER" id="PTHR12413">
    <property type="entry name" value="DOLICHYL GLYCOSYLTRANSFERASE"/>
    <property type="match status" value="1"/>
</dbReference>
<dbReference type="Pfam" id="PF03155">
    <property type="entry name" value="Alg6_Alg8"/>
    <property type="match status" value="1"/>
</dbReference>
<keyword evidence="5 10" id="KW-0808">Transferase</keyword>
<evidence type="ECO:0000256" key="1">
    <source>
        <dbReference type="ARBA" id="ARBA00004477"/>
    </source>
</evidence>
<feature type="transmembrane region" description="Helical" evidence="10">
    <location>
        <begin position="188"/>
        <end position="207"/>
    </location>
</feature>
<comment type="pathway">
    <text evidence="2 10">Protein modification; protein glycosylation.</text>
</comment>
<dbReference type="EMBL" id="JABMIG020000034">
    <property type="protein sequence ID" value="KAL3800137.1"/>
    <property type="molecule type" value="Genomic_DNA"/>
</dbReference>
<evidence type="ECO:0000256" key="10">
    <source>
        <dbReference type="RuleBase" id="RU363110"/>
    </source>
</evidence>
<evidence type="ECO:0000256" key="2">
    <source>
        <dbReference type="ARBA" id="ARBA00004922"/>
    </source>
</evidence>
<dbReference type="AlphaFoldDB" id="A0ABD3QJ69"/>
<comment type="caution">
    <text evidence="11">The sequence shown here is derived from an EMBL/GenBank/DDBJ whole genome shotgun (WGS) entry which is preliminary data.</text>
</comment>
<feature type="transmembrane region" description="Helical" evidence="10">
    <location>
        <begin position="20"/>
        <end position="43"/>
    </location>
</feature>
<keyword evidence="4 10" id="KW-0328">Glycosyltransferase</keyword>
<evidence type="ECO:0000313" key="12">
    <source>
        <dbReference type="Proteomes" id="UP001516023"/>
    </source>
</evidence>
<keyword evidence="7 10" id="KW-0256">Endoplasmic reticulum</keyword>
<dbReference type="PANTHER" id="PTHR12413:SF2">
    <property type="entry name" value="DOLICHYL PYROPHOSPHATE GLC1MAN9GLCNAC2 ALPHA-1,3-GLUCOSYLTRANSFERASE-RELATED"/>
    <property type="match status" value="1"/>
</dbReference>
<name>A0ABD3QJ69_9STRA</name>
<keyword evidence="12" id="KW-1185">Reference proteome</keyword>
<sequence>MTVASSLSSRASSSRTNTLAVTKILPILLLITAVKFLLIPSYFSTDFDVHRNWLAITRHLPLSSWYFEDLQGRTVHTLDYPPGFAWFEYFLSNNFVTTSLVGSGWLDDKCLDLLPDDDNVPSERCVTFQRCTVILSDVILFFGAYFVARSTNLNVPKGVDVEEASALTFLLIATNPGLIVLDHIHFQYNGMLLGLLLCSVACIIRGAPKDTTAVQVKNSNERRAASNQMWELSGAALFALLLAMKHLYVTLAPLFFVHLLRHHCFVAKKGREEESSSAVLHFSFTRFVLLAAVTLVCLLGPFLPFFVQQNAWGQIEQILKRLFPFGRGLVHDYWAANVWALYLFAGRVSSYIIRMPFVPERLAPALICAWKAAGAELGCQLKGSLKVNPWAGSFFMYAVVFSSFSAFMLGYHVHEKAIMTAIIPLTSLATTSRENARLFIRTSMFGLFGLFPLLFRPDELLMKSFLYLTWMLFAIYRLESLLFKDSRILFCKESTSYQSHF</sequence>
<evidence type="ECO:0000256" key="7">
    <source>
        <dbReference type="ARBA" id="ARBA00022824"/>
    </source>
</evidence>
<reference evidence="11 12" key="1">
    <citation type="journal article" date="2020" name="G3 (Bethesda)">
        <title>Improved Reference Genome for Cyclotella cryptica CCMP332, a Model for Cell Wall Morphogenesis, Salinity Adaptation, and Lipid Production in Diatoms (Bacillariophyta).</title>
        <authorList>
            <person name="Roberts W.R."/>
            <person name="Downey K.M."/>
            <person name="Ruck E.C."/>
            <person name="Traller J.C."/>
            <person name="Alverson A.J."/>
        </authorList>
    </citation>
    <scope>NUCLEOTIDE SEQUENCE [LARGE SCALE GENOMIC DNA]</scope>
    <source>
        <strain evidence="11 12">CCMP332</strain>
    </source>
</reference>
<feature type="transmembrane region" description="Helical" evidence="10">
    <location>
        <begin position="278"/>
        <end position="303"/>
    </location>
</feature>
<protein>
    <recommendedName>
        <fullName evidence="10">Alpha-1,3-glucosyltransferase</fullName>
        <ecNumber evidence="10">2.4.1.-</ecNumber>
    </recommendedName>
</protein>
<proteinExistence type="inferred from homology"/>
<evidence type="ECO:0000256" key="4">
    <source>
        <dbReference type="ARBA" id="ARBA00022676"/>
    </source>
</evidence>
<feature type="transmembrane region" description="Helical" evidence="10">
    <location>
        <begin position="131"/>
        <end position="148"/>
    </location>
</feature>